<feature type="transmembrane region" description="Helical" evidence="8">
    <location>
        <begin position="187"/>
        <end position="206"/>
    </location>
</feature>
<name>A0A0M1P4A0_9BACL</name>
<dbReference type="PANTHER" id="PTHR34975:SF2">
    <property type="entry name" value="SPORE GERMINATION PROTEIN A2"/>
    <property type="match status" value="1"/>
</dbReference>
<dbReference type="EMBL" id="LIUT01000001">
    <property type="protein sequence ID" value="KOR89130.1"/>
    <property type="molecule type" value="Genomic_DNA"/>
</dbReference>
<evidence type="ECO:0000256" key="4">
    <source>
        <dbReference type="ARBA" id="ARBA00022544"/>
    </source>
</evidence>
<feature type="transmembrane region" description="Helical" evidence="8">
    <location>
        <begin position="337"/>
        <end position="359"/>
    </location>
</feature>
<keyword evidence="6 8" id="KW-1133">Transmembrane helix</keyword>
<comment type="similarity">
    <text evidence="2">Belongs to the amino acid-polyamine-organocation (APC) superfamily. Spore germination protein (SGP) (TC 2.A.3.9) family.</text>
</comment>
<feature type="transmembrane region" description="Helical" evidence="8">
    <location>
        <begin position="119"/>
        <end position="138"/>
    </location>
</feature>
<dbReference type="Pfam" id="PF03845">
    <property type="entry name" value="Spore_permease"/>
    <property type="match status" value="1"/>
</dbReference>
<gene>
    <name evidence="9" type="ORF">AM231_08120</name>
</gene>
<comment type="subcellular location">
    <subcellularLocation>
        <location evidence="1">Membrane</location>
        <topology evidence="1">Multi-pass membrane protein</topology>
    </subcellularLocation>
</comment>
<dbReference type="RefSeq" id="WP_054402177.1">
    <property type="nucleotide sequence ID" value="NZ_LIUT01000001.1"/>
</dbReference>
<dbReference type="AlphaFoldDB" id="A0A0M1P4A0"/>
<keyword evidence="5 8" id="KW-0812">Transmembrane</keyword>
<evidence type="ECO:0000256" key="7">
    <source>
        <dbReference type="ARBA" id="ARBA00023136"/>
    </source>
</evidence>
<feature type="transmembrane region" description="Helical" evidence="8">
    <location>
        <begin position="80"/>
        <end position="99"/>
    </location>
</feature>
<accession>A0A0M1P4A0</accession>
<dbReference type="GO" id="GO:0009847">
    <property type="term" value="P:spore germination"/>
    <property type="evidence" value="ECO:0007669"/>
    <property type="project" value="InterPro"/>
</dbReference>
<organism evidence="9 10">
    <name type="scientific">Paenibacillus solani</name>
    <dbReference type="NCBI Taxonomy" id="1705565"/>
    <lineage>
        <taxon>Bacteria</taxon>
        <taxon>Bacillati</taxon>
        <taxon>Bacillota</taxon>
        <taxon>Bacilli</taxon>
        <taxon>Bacillales</taxon>
        <taxon>Paenibacillaceae</taxon>
        <taxon>Paenibacillus</taxon>
    </lineage>
</organism>
<dbReference type="Gene3D" id="1.20.1740.10">
    <property type="entry name" value="Amino acid/polyamine transporter I"/>
    <property type="match status" value="1"/>
</dbReference>
<keyword evidence="4" id="KW-0309">Germination</keyword>
<feature type="transmembrane region" description="Helical" evidence="8">
    <location>
        <begin position="274"/>
        <end position="296"/>
    </location>
</feature>
<dbReference type="PATRIC" id="fig|1705565.3.peg.3559"/>
<reference evidence="10" key="1">
    <citation type="submission" date="2015-08" db="EMBL/GenBank/DDBJ databases">
        <title>Genome sequencing project for genomic taxonomy and phylogenomics of Bacillus-like bacteria.</title>
        <authorList>
            <person name="Liu B."/>
            <person name="Wang J."/>
            <person name="Zhu Y."/>
            <person name="Liu G."/>
            <person name="Chen Q."/>
            <person name="Chen Z."/>
            <person name="Lan J."/>
            <person name="Che J."/>
            <person name="Ge C."/>
            <person name="Shi H."/>
            <person name="Pan Z."/>
            <person name="Liu X."/>
        </authorList>
    </citation>
    <scope>NUCLEOTIDE SEQUENCE [LARGE SCALE GENOMIC DNA]</scope>
    <source>
        <strain evidence="10">FJAT-22460</strain>
    </source>
</reference>
<dbReference type="GO" id="GO:0016020">
    <property type="term" value="C:membrane"/>
    <property type="evidence" value="ECO:0007669"/>
    <property type="project" value="UniProtKB-SubCell"/>
</dbReference>
<evidence type="ECO:0000256" key="8">
    <source>
        <dbReference type="SAM" id="Phobius"/>
    </source>
</evidence>
<evidence type="ECO:0000256" key="3">
    <source>
        <dbReference type="ARBA" id="ARBA00022448"/>
    </source>
</evidence>
<evidence type="ECO:0000256" key="6">
    <source>
        <dbReference type="ARBA" id="ARBA00022989"/>
    </source>
</evidence>
<dbReference type="PANTHER" id="PTHR34975">
    <property type="entry name" value="SPORE GERMINATION PROTEIN A2"/>
    <property type="match status" value="1"/>
</dbReference>
<dbReference type="OrthoDB" id="2078716at2"/>
<keyword evidence="3" id="KW-0813">Transport</keyword>
<evidence type="ECO:0000256" key="5">
    <source>
        <dbReference type="ARBA" id="ARBA00022692"/>
    </source>
</evidence>
<feature type="transmembrane region" description="Helical" evidence="8">
    <location>
        <begin position="218"/>
        <end position="241"/>
    </location>
</feature>
<evidence type="ECO:0000313" key="10">
    <source>
        <dbReference type="Proteomes" id="UP000036932"/>
    </source>
</evidence>
<dbReference type="Proteomes" id="UP000036932">
    <property type="component" value="Unassembled WGS sequence"/>
</dbReference>
<evidence type="ECO:0000256" key="2">
    <source>
        <dbReference type="ARBA" id="ARBA00007998"/>
    </source>
</evidence>
<evidence type="ECO:0000256" key="1">
    <source>
        <dbReference type="ARBA" id="ARBA00004141"/>
    </source>
</evidence>
<keyword evidence="10" id="KW-1185">Reference proteome</keyword>
<feature type="transmembrane region" description="Helical" evidence="8">
    <location>
        <begin position="308"/>
        <end position="325"/>
    </location>
</feature>
<feature type="transmembrane region" description="Helical" evidence="8">
    <location>
        <begin position="39"/>
        <end position="60"/>
    </location>
</feature>
<protein>
    <submittedName>
        <fullName evidence="9">Spore gernimation protein</fullName>
    </submittedName>
</protein>
<dbReference type="InterPro" id="IPR004761">
    <property type="entry name" value="Spore_GerAB"/>
</dbReference>
<feature type="transmembrane region" description="Helical" evidence="8">
    <location>
        <begin position="12"/>
        <end position="33"/>
    </location>
</feature>
<dbReference type="NCBIfam" id="TIGR00912">
    <property type="entry name" value="2A0309"/>
    <property type="match status" value="1"/>
</dbReference>
<evidence type="ECO:0000313" key="9">
    <source>
        <dbReference type="EMBL" id="KOR89130.1"/>
    </source>
</evidence>
<feature type="transmembrane region" description="Helical" evidence="8">
    <location>
        <begin position="147"/>
        <end position="167"/>
    </location>
</feature>
<sequence>MPEVKISLRQVSILTAMYLIGSAILILPSGMASMAKQDAWIASLVGMGFGFIILTVQWQLSRKYPETNLLCLSEKLLGKWVGKIVNLLFLVTLFLGGPAPVLHDIGLFMTVQMLPETPIQAIIYLFGLLVILGVRLGLEVLARSAELLFPWFLLLFLSMSILLLSTIKWENAQPILETGVSPIIQAAISFVSIAFLPNIVLLIVYPGSVNRSEDTHKAVYIGCLIGGLVLFMIIALSILVLGPEVTARNQYPSYILAKNINIGNFLQRIEAVMAVMWFITLFFRISLYTYAITIGFSQIFNIKNYQPLVLPIGWIMAMVSVFIYPNVPYEAHFNKKIWGPYTITVGFLFPLFLLCLHYLRKKRPQKSKKSSNSA</sequence>
<proteinExistence type="inferred from homology"/>
<comment type="caution">
    <text evidence="9">The sequence shown here is derived from an EMBL/GenBank/DDBJ whole genome shotgun (WGS) entry which is preliminary data.</text>
</comment>
<keyword evidence="7 8" id="KW-0472">Membrane</keyword>